<evidence type="ECO:0000256" key="1">
    <source>
        <dbReference type="SAM" id="MobiDB-lite"/>
    </source>
</evidence>
<dbReference type="RefSeq" id="XP_018034220.1">
    <property type="nucleotide sequence ID" value="XM_018187727.1"/>
</dbReference>
<protein>
    <submittedName>
        <fullName evidence="2">Uncharacterized protein</fullName>
    </submittedName>
</protein>
<dbReference type="InParanoid" id="A0A177C8I1"/>
<feature type="region of interest" description="Disordered" evidence="1">
    <location>
        <begin position="139"/>
        <end position="164"/>
    </location>
</feature>
<feature type="compositionally biased region" description="Basic residues" evidence="1">
    <location>
        <begin position="202"/>
        <end position="220"/>
    </location>
</feature>
<accession>A0A177C8I1</accession>
<name>A0A177C8I1_9PLEO</name>
<dbReference type="GeneID" id="28771213"/>
<dbReference type="OrthoDB" id="10646574at2759"/>
<dbReference type="Proteomes" id="UP000077069">
    <property type="component" value="Unassembled WGS sequence"/>
</dbReference>
<proteinExistence type="predicted"/>
<reference evidence="2 3" key="1">
    <citation type="submission" date="2016-05" db="EMBL/GenBank/DDBJ databases">
        <title>Comparative analysis of secretome profiles of manganese(II)-oxidizing ascomycete fungi.</title>
        <authorList>
            <consortium name="DOE Joint Genome Institute"/>
            <person name="Zeiner C.A."/>
            <person name="Purvine S.O."/>
            <person name="Zink E.M."/>
            <person name="Wu S."/>
            <person name="Pasa-Tolic L."/>
            <person name="Chaput D.L."/>
            <person name="Haridas S."/>
            <person name="Grigoriev I.V."/>
            <person name="Santelli C.M."/>
            <person name="Hansel C.M."/>
        </authorList>
    </citation>
    <scope>NUCLEOTIDE SEQUENCE [LARGE SCALE GENOMIC DNA]</scope>
    <source>
        <strain evidence="2 3">AP3s5-JAC2a</strain>
    </source>
</reference>
<sequence>MSSAGLGVQGPARESQHPPEGAWRRRICCEAAKAWGNEVRARDEMRQLYCRRLMPSRRPGDTTRPARATRWALGPARACDSASRNNSRASWPCNIWRADVGVAPESSKRAPSLRSSAAGPTRSWMQVFGQLAILFPRHPSNNASAEGQRRSALRGARASDAAFPERPSCTTKLNCGPVSLRAHPILPGTTIIAAWAARVARSPKCHRGRRRPPTSKHQGRGTKPADPSRWFPSACPATSARVEPRCCTRDITAECARCEPTDVASGRWYCDLKQRISSPVSCMLPSLHSTLACEGR</sequence>
<keyword evidence="3" id="KW-1185">Reference proteome</keyword>
<dbReference type="AlphaFoldDB" id="A0A177C8I1"/>
<feature type="region of interest" description="Disordered" evidence="1">
    <location>
        <begin position="1"/>
        <end position="21"/>
    </location>
</feature>
<evidence type="ECO:0000313" key="3">
    <source>
        <dbReference type="Proteomes" id="UP000077069"/>
    </source>
</evidence>
<feature type="region of interest" description="Disordered" evidence="1">
    <location>
        <begin position="202"/>
        <end position="230"/>
    </location>
</feature>
<organism evidence="2 3">
    <name type="scientific">Paraphaeosphaeria sporulosa</name>
    <dbReference type="NCBI Taxonomy" id="1460663"/>
    <lineage>
        <taxon>Eukaryota</taxon>
        <taxon>Fungi</taxon>
        <taxon>Dikarya</taxon>
        <taxon>Ascomycota</taxon>
        <taxon>Pezizomycotina</taxon>
        <taxon>Dothideomycetes</taxon>
        <taxon>Pleosporomycetidae</taxon>
        <taxon>Pleosporales</taxon>
        <taxon>Massarineae</taxon>
        <taxon>Didymosphaeriaceae</taxon>
        <taxon>Paraphaeosphaeria</taxon>
    </lineage>
</organism>
<dbReference type="EMBL" id="KV441554">
    <property type="protein sequence ID" value="OAG03855.1"/>
    <property type="molecule type" value="Genomic_DNA"/>
</dbReference>
<evidence type="ECO:0000313" key="2">
    <source>
        <dbReference type="EMBL" id="OAG03855.1"/>
    </source>
</evidence>
<gene>
    <name evidence="2" type="ORF">CC84DRAFT_870116</name>
</gene>